<accession>A0ABV6V0K4</accession>
<keyword evidence="3" id="KW-1185">Reference proteome</keyword>
<sequence>MREATAKSDQAAPAAFHPSIDPTSDKQALMSQPSSTATDTRPGTDPATTPLRTLHMQLMPEALARLHTQQRLQEAEHERLVRAVQLRQRAERMTLKARKALAAVVMQ</sequence>
<evidence type="ECO:0000313" key="3">
    <source>
        <dbReference type="Proteomes" id="UP001592528"/>
    </source>
</evidence>
<dbReference type="Proteomes" id="UP001592528">
    <property type="component" value="Unassembled WGS sequence"/>
</dbReference>
<dbReference type="RefSeq" id="WP_051725622.1">
    <property type="nucleotide sequence ID" value="NZ_JBHEZZ010000040.1"/>
</dbReference>
<feature type="compositionally biased region" description="Polar residues" evidence="1">
    <location>
        <begin position="21"/>
        <end position="50"/>
    </location>
</feature>
<organism evidence="2 3">
    <name type="scientific">Streptacidiphilus cavernicola</name>
    <dbReference type="NCBI Taxonomy" id="3342716"/>
    <lineage>
        <taxon>Bacteria</taxon>
        <taxon>Bacillati</taxon>
        <taxon>Actinomycetota</taxon>
        <taxon>Actinomycetes</taxon>
        <taxon>Kitasatosporales</taxon>
        <taxon>Streptomycetaceae</taxon>
        <taxon>Streptacidiphilus</taxon>
    </lineage>
</organism>
<feature type="region of interest" description="Disordered" evidence="1">
    <location>
        <begin position="1"/>
        <end position="50"/>
    </location>
</feature>
<comment type="caution">
    <text evidence="2">The sequence shown here is derived from an EMBL/GenBank/DDBJ whole genome shotgun (WGS) entry which is preliminary data.</text>
</comment>
<proteinExistence type="predicted"/>
<protein>
    <submittedName>
        <fullName evidence="2">Uncharacterized protein</fullName>
    </submittedName>
</protein>
<gene>
    <name evidence="2" type="ORF">ACEZDJ_38485</name>
</gene>
<dbReference type="EMBL" id="JBHEZZ010000040">
    <property type="protein sequence ID" value="MFC1407188.1"/>
    <property type="molecule type" value="Genomic_DNA"/>
</dbReference>
<evidence type="ECO:0000256" key="1">
    <source>
        <dbReference type="SAM" id="MobiDB-lite"/>
    </source>
</evidence>
<evidence type="ECO:0000313" key="2">
    <source>
        <dbReference type="EMBL" id="MFC1407188.1"/>
    </source>
</evidence>
<name>A0ABV6V0K4_9ACTN</name>
<reference evidence="2 3" key="1">
    <citation type="submission" date="2024-09" db="EMBL/GenBank/DDBJ databases">
        <authorList>
            <person name="Lee S.D."/>
        </authorList>
    </citation>
    <scope>NUCLEOTIDE SEQUENCE [LARGE SCALE GENOMIC DNA]</scope>
    <source>
        <strain evidence="2 3">N1-5</strain>
    </source>
</reference>